<sequence length="140" mass="16224">MKLIPMEGQPIYKVRSSSSYTNVHVLTRKLEDVLKKQQRFGLLLVKEVSWGDKNAMRESRDVLMSWLRENKTAMSMYCLGLAVVTSNQKEQQLAYRTKASPSTTVSYGCPKAVFDQEEDALEWLQVQINYYCNKWALTNF</sequence>
<keyword evidence="4" id="KW-1185">Reference proteome</keyword>
<accession>A0A0K9YS64</accession>
<dbReference type="PATRIC" id="fig|54915.3.peg.3594"/>
<dbReference type="EMBL" id="BJON01000003">
    <property type="protein sequence ID" value="GED67166.1"/>
    <property type="molecule type" value="Genomic_DNA"/>
</dbReference>
<dbReference type="Proteomes" id="UP000036834">
    <property type="component" value="Unassembled WGS sequence"/>
</dbReference>
<dbReference type="EMBL" id="LGIQ01000009">
    <property type="protein sequence ID" value="KNB71511.1"/>
    <property type="molecule type" value="Genomic_DNA"/>
</dbReference>
<evidence type="ECO:0000313" key="3">
    <source>
        <dbReference type="Proteomes" id="UP000036834"/>
    </source>
</evidence>
<protein>
    <recommendedName>
        <fullName evidence="5">STAS/SEC14 domain-containing protein</fullName>
    </recommendedName>
</protein>
<evidence type="ECO:0000313" key="4">
    <source>
        <dbReference type="Proteomes" id="UP000319578"/>
    </source>
</evidence>
<gene>
    <name evidence="2" type="ORF">ADS79_22330</name>
    <name evidence="1" type="ORF">BRE01_08680</name>
</gene>
<dbReference type="RefSeq" id="WP_049740550.1">
    <property type="nucleotide sequence ID" value="NZ_BJON01000003.1"/>
</dbReference>
<reference evidence="1 4" key="3">
    <citation type="submission" date="2019-06" db="EMBL/GenBank/DDBJ databases">
        <title>Whole genome shotgun sequence of Brevibacillus reuszeri NBRC 15719.</title>
        <authorList>
            <person name="Hosoyama A."/>
            <person name="Uohara A."/>
            <person name="Ohji S."/>
            <person name="Ichikawa N."/>
        </authorList>
    </citation>
    <scope>NUCLEOTIDE SEQUENCE [LARGE SCALE GENOMIC DNA]</scope>
    <source>
        <strain evidence="1 4">NBRC 15719</strain>
    </source>
</reference>
<organism evidence="2 3">
    <name type="scientific">Brevibacillus reuszeri</name>
    <dbReference type="NCBI Taxonomy" id="54915"/>
    <lineage>
        <taxon>Bacteria</taxon>
        <taxon>Bacillati</taxon>
        <taxon>Bacillota</taxon>
        <taxon>Bacilli</taxon>
        <taxon>Bacillales</taxon>
        <taxon>Paenibacillaceae</taxon>
        <taxon>Brevibacillus</taxon>
    </lineage>
</organism>
<proteinExistence type="predicted"/>
<dbReference type="STRING" id="54915.ADS79_22330"/>
<dbReference type="AlphaFoldDB" id="A0A0K9YS64"/>
<dbReference type="Proteomes" id="UP000319578">
    <property type="component" value="Unassembled WGS sequence"/>
</dbReference>
<name>A0A0K9YS64_9BACL</name>
<evidence type="ECO:0000313" key="2">
    <source>
        <dbReference type="EMBL" id="KNB71511.1"/>
    </source>
</evidence>
<comment type="caution">
    <text evidence="2">The sequence shown here is derived from an EMBL/GenBank/DDBJ whole genome shotgun (WGS) entry which is preliminary data.</text>
</comment>
<reference evidence="3" key="1">
    <citation type="submission" date="2015-07" db="EMBL/GenBank/DDBJ databases">
        <title>Genome sequencing project for genomic taxonomy and phylogenomics of Bacillus-like bacteria.</title>
        <authorList>
            <person name="Liu B."/>
            <person name="Wang J."/>
            <person name="Zhu Y."/>
            <person name="Liu G."/>
            <person name="Chen Q."/>
            <person name="Chen Z."/>
            <person name="Lan J."/>
            <person name="Che J."/>
            <person name="Ge C."/>
            <person name="Shi H."/>
            <person name="Pan Z."/>
            <person name="Liu X."/>
        </authorList>
    </citation>
    <scope>NUCLEOTIDE SEQUENCE [LARGE SCALE GENOMIC DNA]</scope>
    <source>
        <strain evidence="3">DSM 9887</strain>
    </source>
</reference>
<reference evidence="2" key="2">
    <citation type="submission" date="2015-07" db="EMBL/GenBank/DDBJ databases">
        <title>MeaNS - Measles Nucleotide Surveillance Program.</title>
        <authorList>
            <person name="Tran T."/>
            <person name="Druce J."/>
        </authorList>
    </citation>
    <scope>NUCLEOTIDE SEQUENCE</scope>
    <source>
        <strain evidence="2">DSM 9887</strain>
    </source>
</reference>
<evidence type="ECO:0000313" key="1">
    <source>
        <dbReference type="EMBL" id="GED67166.1"/>
    </source>
</evidence>
<evidence type="ECO:0008006" key="5">
    <source>
        <dbReference type="Google" id="ProtNLM"/>
    </source>
</evidence>
<dbReference type="OrthoDB" id="572434at2"/>